<dbReference type="CDD" id="cd00130">
    <property type="entry name" value="PAS"/>
    <property type="match status" value="1"/>
</dbReference>
<dbReference type="OrthoDB" id="9798098at2"/>
<dbReference type="AlphaFoldDB" id="A0A4R2LEU0"/>
<dbReference type="PROSITE" id="PS51656">
    <property type="entry name" value="4FE4S"/>
    <property type="match status" value="1"/>
</dbReference>
<dbReference type="Gene3D" id="3.40.950.10">
    <property type="entry name" value="Fe-only Hydrogenase (Larger Subunit), Chain L, domain 3"/>
    <property type="match status" value="1"/>
</dbReference>
<evidence type="ECO:0000259" key="6">
    <source>
        <dbReference type="PROSITE" id="PS51656"/>
    </source>
</evidence>
<dbReference type="GO" id="GO:0046872">
    <property type="term" value="F:metal ion binding"/>
    <property type="evidence" value="ECO:0007669"/>
    <property type="project" value="UniProtKB-KW"/>
</dbReference>
<keyword evidence="4" id="KW-0411">Iron-sulfur</keyword>
<feature type="domain" description="4Fe-4S ferredoxin-type" evidence="5">
    <location>
        <begin position="31"/>
        <end position="60"/>
    </location>
</feature>
<dbReference type="PANTHER" id="PTHR11615">
    <property type="entry name" value="NITRATE, FORMATE, IRON DEHYDROGENASE"/>
    <property type="match status" value="1"/>
</dbReference>
<accession>A0A4R2LEU0</accession>
<keyword evidence="1" id="KW-0004">4Fe-4S</keyword>
<keyword evidence="8" id="KW-1185">Reference proteome</keyword>
<feature type="domain" description="4Fe-4S" evidence="6">
    <location>
        <begin position="369"/>
        <end position="430"/>
    </location>
</feature>
<dbReference type="Gene3D" id="3.30.450.20">
    <property type="entry name" value="PAS domain"/>
    <property type="match status" value="1"/>
</dbReference>
<name>A0A4R2LEU0_9FIRM</name>
<dbReference type="EMBL" id="SLXA01000002">
    <property type="protein sequence ID" value="TCO86009.1"/>
    <property type="molecule type" value="Genomic_DNA"/>
</dbReference>
<dbReference type="SUPFAM" id="SSF53920">
    <property type="entry name" value="Fe-only hydrogenase"/>
    <property type="match status" value="1"/>
</dbReference>
<dbReference type="SUPFAM" id="SSF54862">
    <property type="entry name" value="4Fe-4S ferredoxins"/>
    <property type="match status" value="1"/>
</dbReference>
<sequence>MKIIDFKNASCKHCYKCVRSCSVKAIRVKNAQAQIMKEYCILCGKCLEVCPQNAKTFVSDLERVKYYIRSGEKVVVSIAPSYLGIMDYVTPGQVVDGLLKLGFTAVRETAEGAALVTQEYAKILSEGQMINVITTCCPSVNDLIEKYYPSLVRFMAPVVSPMVAHGRLIKKLYGQNTKVVFLGPCVAKKEEAEEDERTEGAIDAVIHFGELKEWMQSENIVLSECENRPMANPDPKINRLYPVSRGVIQSVMLSRNASGQSGITESQDGQSGGYRHMFVDGIENCRELLEAMETGEIQKCFVEMNMCEGGCIKGPATTKMEFSRYRARFNIEDQVEYAPVEALDVPADVVMAKKFYSRKENDHMPTEEEIQEILKATGKYNKDQELNCGACGYTSCREKAIAVFQGKAELDMCLPHTYEQAQSMSNLVLEATPNMILIIGHDLRIGEFNAKAEKVFKVSRQEALERYIYEFMDASLFEDIFKTHQSIQRRKMELEPYGMTVLTSVIYMEDQDSLLTIIQDITAEEKELEHQYQLKMKTVEAAQMVIDKQMMVAQEIAGLLGETTAETKATLNQLKRSMLEDDGR</sequence>
<organism evidence="7 8">
    <name type="scientific">Frisingicoccus caecimuris</name>
    <dbReference type="NCBI Taxonomy" id="1796636"/>
    <lineage>
        <taxon>Bacteria</taxon>
        <taxon>Bacillati</taxon>
        <taxon>Bacillota</taxon>
        <taxon>Clostridia</taxon>
        <taxon>Lachnospirales</taxon>
        <taxon>Lachnospiraceae</taxon>
        <taxon>Frisingicoccus</taxon>
    </lineage>
</organism>
<dbReference type="Pfam" id="PF02906">
    <property type="entry name" value="Fe_hyd_lg_C"/>
    <property type="match status" value="1"/>
</dbReference>
<keyword evidence="2" id="KW-0479">Metal-binding</keyword>
<evidence type="ECO:0000259" key="5">
    <source>
        <dbReference type="PROSITE" id="PS51379"/>
    </source>
</evidence>
<evidence type="ECO:0000256" key="3">
    <source>
        <dbReference type="ARBA" id="ARBA00023004"/>
    </source>
</evidence>
<dbReference type="PROSITE" id="PS51379">
    <property type="entry name" value="4FE4S_FER_2"/>
    <property type="match status" value="2"/>
</dbReference>
<dbReference type="InterPro" id="IPR007202">
    <property type="entry name" value="4Fe-4S_dom"/>
</dbReference>
<dbReference type="InterPro" id="IPR000014">
    <property type="entry name" value="PAS"/>
</dbReference>
<dbReference type="GO" id="GO:0051539">
    <property type="term" value="F:4 iron, 4 sulfur cluster binding"/>
    <property type="evidence" value="ECO:0007669"/>
    <property type="project" value="UniProtKB-KW"/>
</dbReference>
<dbReference type="Proteomes" id="UP000295711">
    <property type="component" value="Unassembled WGS sequence"/>
</dbReference>
<dbReference type="PROSITE" id="PS00198">
    <property type="entry name" value="4FE4S_FER_1"/>
    <property type="match status" value="1"/>
</dbReference>
<dbReference type="InterPro" id="IPR035965">
    <property type="entry name" value="PAS-like_dom_sf"/>
</dbReference>
<dbReference type="InterPro" id="IPR009016">
    <property type="entry name" value="Fe_hydrogenase"/>
</dbReference>
<dbReference type="Pfam" id="PF13237">
    <property type="entry name" value="Fer4_10"/>
    <property type="match status" value="1"/>
</dbReference>
<dbReference type="InterPro" id="IPR004108">
    <property type="entry name" value="Fe_hydrogenase_lsu_C"/>
</dbReference>
<dbReference type="InterPro" id="IPR017896">
    <property type="entry name" value="4Fe4S_Fe-S-bd"/>
</dbReference>
<dbReference type="SMART" id="SM00091">
    <property type="entry name" value="PAS"/>
    <property type="match status" value="1"/>
</dbReference>
<evidence type="ECO:0000256" key="4">
    <source>
        <dbReference type="ARBA" id="ARBA00023014"/>
    </source>
</evidence>
<evidence type="ECO:0000256" key="1">
    <source>
        <dbReference type="ARBA" id="ARBA00022485"/>
    </source>
</evidence>
<protein>
    <submittedName>
        <fullName evidence="7">Iron only hydrogenase large subunit-like protein</fullName>
    </submittedName>
</protein>
<dbReference type="SUPFAM" id="SSF55785">
    <property type="entry name" value="PYP-like sensor domain (PAS domain)"/>
    <property type="match status" value="1"/>
</dbReference>
<dbReference type="RefSeq" id="WP_132089138.1">
    <property type="nucleotide sequence ID" value="NZ_JANKAQ010000001.1"/>
</dbReference>
<comment type="caution">
    <text evidence="7">The sequence shown here is derived from an EMBL/GenBank/DDBJ whole genome shotgun (WGS) entry which is preliminary data.</text>
</comment>
<proteinExistence type="predicted"/>
<dbReference type="InterPro" id="IPR017900">
    <property type="entry name" value="4Fe4S_Fe_S_CS"/>
</dbReference>
<dbReference type="Gene3D" id="3.30.70.20">
    <property type="match status" value="1"/>
</dbReference>
<dbReference type="Gene3D" id="1.10.15.40">
    <property type="entry name" value="Electron transport complex subunit B, putative Fe-S cluster"/>
    <property type="match status" value="1"/>
</dbReference>
<reference evidence="7 8" key="1">
    <citation type="submission" date="2019-03" db="EMBL/GenBank/DDBJ databases">
        <title>Genomic Encyclopedia of Type Strains, Phase IV (KMG-IV): sequencing the most valuable type-strain genomes for metagenomic binning, comparative biology and taxonomic classification.</title>
        <authorList>
            <person name="Goeker M."/>
        </authorList>
    </citation>
    <scope>NUCLEOTIDE SEQUENCE [LARGE SCALE GENOMIC DNA]</scope>
    <source>
        <strain evidence="7 8">DSM 28559</strain>
    </source>
</reference>
<keyword evidence="3" id="KW-0408">Iron</keyword>
<evidence type="ECO:0000256" key="2">
    <source>
        <dbReference type="ARBA" id="ARBA00022723"/>
    </source>
</evidence>
<evidence type="ECO:0000313" key="7">
    <source>
        <dbReference type="EMBL" id="TCO86009.1"/>
    </source>
</evidence>
<dbReference type="InterPro" id="IPR050340">
    <property type="entry name" value="Cytosolic_Fe-S_CAF"/>
</dbReference>
<evidence type="ECO:0000313" key="8">
    <source>
        <dbReference type="Proteomes" id="UP000295711"/>
    </source>
</evidence>
<dbReference type="Pfam" id="PF04060">
    <property type="entry name" value="FeS"/>
    <property type="match status" value="1"/>
</dbReference>
<gene>
    <name evidence="7" type="ORF">EV212_102327</name>
</gene>
<feature type="domain" description="4Fe-4S ferredoxin-type" evidence="5">
    <location>
        <begin position="2"/>
        <end position="30"/>
    </location>
</feature>